<dbReference type="Proteomes" id="UP001214250">
    <property type="component" value="Chromosome 1"/>
</dbReference>
<dbReference type="InterPro" id="IPR001017">
    <property type="entry name" value="DH_E1"/>
</dbReference>
<dbReference type="InterPro" id="IPR042179">
    <property type="entry name" value="KGD_C_sf"/>
</dbReference>
<dbReference type="InterPro" id="IPR011603">
    <property type="entry name" value="2oxoglutarate_DH_E1"/>
</dbReference>
<dbReference type="Pfam" id="PF02779">
    <property type="entry name" value="Transket_pyr"/>
    <property type="match status" value="1"/>
</dbReference>
<evidence type="ECO:0000256" key="5">
    <source>
        <dbReference type="ARBA" id="ARBA00023002"/>
    </source>
</evidence>
<dbReference type="Gene3D" id="3.40.50.12470">
    <property type="match status" value="1"/>
</dbReference>
<evidence type="ECO:0000259" key="7">
    <source>
        <dbReference type="SMART" id="SM00861"/>
    </source>
</evidence>
<dbReference type="Pfam" id="PF16078">
    <property type="entry name" value="2-oxogl_dehyd_N"/>
    <property type="match status" value="1"/>
</dbReference>
<evidence type="ECO:0000256" key="6">
    <source>
        <dbReference type="ARBA" id="ARBA00023052"/>
    </source>
</evidence>
<dbReference type="InterPro" id="IPR031717">
    <property type="entry name" value="ODO-1/KGD_C"/>
</dbReference>
<evidence type="ECO:0000256" key="4">
    <source>
        <dbReference type="ARBA" id="ARBA00012280"/>
    </source>
</evidence>
<evidence type="ECO:0000256" key="3">
    <source>
        <dbReference type="ARBA" id="ARBA00006936"/>
    </source>
</evidence>
<dbReference type="CDD" id="cd02016">
    <property type="entry name" value="TPP_E1_OGDC_like"/>
    <property type="match status" value="1"/>
</dbReference>
<feature type="domain" description="Transketolase-like pyrimidine-binding" evidence="7">
    <location>
        <begin position="570"/>
        <end position="763"/>
    </location>
</feature>
<dbReference type="InterPro" id="IPR032106">
    <property type="entry name" value="2-oxogl_dehyd_N"/>
</dbReference>
<comment type="similarity">
    <text evidence="3">Belongs to the alpha-ketoglutarate dehydrogenase family.</text>
</comment>
<dbReference type="InterPro" id="IPR005475">
    <property type="entry name" value="Transketolase-like_Pyr-bd"/>
</dbReference>
<organism evidence="8 9">
    <name type="scientific">Lentisphaera profundi</name>
    <dbReference type="NCBI Taxonomy" id="1658616"/>
    <lineage>
        <taxon>Bacteria</taxon>
        <taxon>Pseudomonadati</taxon>
        <taxon>Lentisphaerota</taxon>
        <taxon>Lentisphaeria</taxon>
        <taxon>Lentisphaerales</taxon>
        <taxon>Lentisphaeraceae</taxon>
        <taxon>Lentisphaera</taxon>
    </lineage>
</organism>
<sequence>MSSSNVTDNANPAYIEMMLQKFKTDPQSVDASWQQFFQGYELGIDKQETLEATSYVDKEVKIMKLINAYRSRGHFISNTNPIRPRRLHQADLTLDYFGLTEADLEEEFDVGHEIRLGRAKLKDIVSHLEDTYCASIGVEYRYNPSSEMRRWLHERMESNANKPNFTKTQKMSILRKLTQGVGFEKFLGVKYVGQKRFSLEGLEAFIPAMTELFNEGARLGVQEFVMGMAHRGRLNVLANLFEKEYKALFQEFEGHGIADEVGGDGDVKYHMGHSSDVITDDGHPLHLSLAANPSHLEAVNPVVLGRVRAKIEELYENDPKKIVPILVHGDAAVSGQGIIYEICNMANLDGYSTGGTVHVVLNNQVGFTANYRESRSSLYCTDIAKVLNSPVFHVNADDPEAVVHACTTAIQLRQEFGCDVYIDILGYRRHGHNEGDEPRFTQPLLYNAISKHPSVLDMYIKQLVNGGEIIEKEASGIVKNFNNQLQKALDTTRELQDKTIQVNFLKKQWSGIRKATQADFEKSPKTGIKKATLNKIAKGITDIPEGFNILRKLRKIIDQRRHLYFDSYNVDWGIAEHLAFGSLLLEGHPVRISGQDSRRGTFSHRHSYLIDEKDEMEYVPLNSIDKDQAKYKAYNSHLSEYGVLGFEYGYAHTLPSSLTIWEAQFGDFANGAQVIFDQFISSAESKWQRMNAIVCMLPHGYEGQGPEHSSARLERFLSLAAENNMIVANPTTPANLFHLLRRQLKATYRIPLIVMTPKSLLRHPKVISPVSDLTKGEFQETIDDAAVTNAKDIERLVLCSGKLYYELLAEKEEQGHDNVAIVRIEQFYPTPKEQDLALHKKYGHCKDWYWVQEEPQNMGGWYFMRARLDHLRHDIKFISRKKSASPANGLMKRELAFQDKVIKGAFKGLSSTK</sequence>
<dbReference type="GO" id="GO:0004591">
    <property type="term" value="F:oxoglutarate dehydrogenase (succinyl-transferring) activity"/>
    <property type="evidence" value="ECO:0007669"/>
    <property type="project" value="UniProtKB-EC"/>
</dbReference>
<gene>
    <name evidence="8" type="ORF">PQO03_02410</name>
</gene>
<dbReference type="PIRSF" id="PIRSF000157">
    <property type="entry name" value="Oxoglu_dh_E1"/>
    <property type="match status" value="1"/>
</dbReference>
<keyword evidence="6" id="KW-0786">Thiamine pyrophosphate</keyword>
<dbReference type="EC" id="1.2.4.2" evidence="4"/>
<comment type="cofactor">
    <cofactor evidence="1">
        <name>thiamine diphosphate</name>
        <dbReference type="ChEBI" id="CHEBI:58937"/>
    </cofactor>
</comment>
<reference evidence="8 9" key="1">
    <citation type="submission" date="2023-02" db="EMBL/GenBank/DDBJ databases">
        <title>Genome sequence of Lentisphaera profundi SAORIC-696.</title>
        <authorList>
            <person name="Kim e."/>
            <person name="Cho J.-C."/>
            <person name="Choi A."/>
            <person name="Kang I."/>
        </authorList>
    </citation>
    <scope>NUCLEOTIDE SEQUENCE [LARGE SCALE GENOMIC DNA]</scope>
    <source>
        <strain evidence="8 9">SAORIC-696</strain>
    </source>
</reference>
<proteinExistence type="inferred from homology"/>
<dbReference type="PANTHER" id="PTHR23152">
    <property type="entry name" value="2-OXOGLUTARATE DEHYDROGENASE"/>
    <property type="match status" value="1"/>
</dbReference>
<dbReference type="NCBIfam" id="NF008907">
    <property type="entry name" value="PRK12270.1"/>
    <property type="match status" value="1"/>
</dbReference>
<accession>A0ABY7VRH8</accession>
<dbReference type="RefSeq" id="WP_274150878.1">
    <property type="nucleotide sequence ID" value="NZ_CP117811.1"/>
</dbReference>
<dbReference type="NCBIfam" id="TIGR00239">
    <property type="entry name" value="2oxo_dh_E1"/>
    <property type="match status" value="1"/>
</dbReference>
<dbReference type="NCBIfam" id="NF006914">
    <property type="entry name" value="PRK09404.1"/>
    <property type="match status" value="1"/>
</dbReference>
<dbReference type="Pfam" id="PF00676">
    <property type="entry name" value="E1_dh"/>
    <property type="match status" value="1"/>
</dbReference>
<keyword evidence="9" id="KW-1185">Reference proteome</keyword>
<protein>
    <recommendedName>
        <fullName evidence="4">oxoglutarate dehydrogenase (succinyl-transferring)</fullName>
        <ecNumber evidence="4">1.2.4.2</ecNumber>
    </recommendedName>
</protein>
<dbReference type="Gene3D" id="3.40.50.970">
    <property type="match status" value="1"/>
</dbReference>
<dbReference type="Pfam" id="PF16870">
    <property type="entry name" value="OxoGdeHyase_C"/>
    <property type="match status" value="1"/>
</dbReference>
<dbReference type="InterPro" id="IPR029061">
    <property type="entry name" value="THDP-binding"/>
</dbReference>
<dbReference type="SUPFAM" id="SSF52518">
    <property type="entry name" value="Thiamin diphosphate-binding fold (THDP-binding)"/>
    <property type="match status" value="2"/>
</dbReference>
<keyword evidence="5 8" id="KW-0560">Oxidoreductase</keyword>
<dbReference type="EMBL" id="CP117811">
    <property type="protein sequence ID" value="WDE96813.1"/>
    <property type="molecule type" value="Genomic_DNA"/>
</dbReference>
<dbReference type="Gene3D" id="3.40.50.11610">
    <property type="entry name" value="Multifunctional 2-oxoglutarate metabolism enzyme, C-terminal domain"/>
    <property type="match status" value="1"/>
</dbReference>
<evidence type="ECO:0000313" key="8">
    <source>
        <dbReference type="EMBL" id="WDE96813.1"/>
    </source>
</evidence>
<dbReference type="PANTHER" id="PTHR23152:SF4">
    <property type="entry name" value="2-OXOADIPATE DEHYDROGENASE COMPLEX COMPONENT E1"/>
    <property type="match status" value="1"/>
</dbReference>
<dbReference type="SMART" id="SM00861">
    <property type="entry name" value="Transket_pyr"/>
    <property type="match status" value="1"/>
</dbReference>
<evidence type="ECO:0000256" key="2">
    <source>
        <dbReference type="ARBA" id="ARBA00003906"/>
    </source>
</evidence>
<name>A0ABY7VRH8_9BACT</name>
<evidence type="ECO:0000256" key="1">
    <source>
        <dbReference type="ARBA" id="ARBA00001964"/>
    </source>
</evidence>
<evidence type="ECO:0000313" key="9">
    <source>
        <dbReference type="Proteomes" id="UP001214250"/>
    </source>
</evidence>
<dbReference type="Gene3D" id="1.10.287.1150">
    <property type="entry name" value="TPP helical domain"/>
    <property type="match status" value="1"/>
</dbReference>
<comment type="function">
    <text evidence="2">E1 component of the 2-oxoglutarate dehydrogenase (OGDH) complex which catalyzes the decarboxylation of 2-oxoglutarate, the first step in the conversion of 2-oxoglutarate to succinyl-CoA and CO(2).</text>
</comment>